<dbReference type="EMBL" id="LHXZ01000011">
    <property type="protein sequence ID" value="KXB03513.1"/>
    <property type="molecule type" value="Genomic_DNA"/>
</dbReference>
<organism evidence="4 5">
    <name type="scientific">candidate division MSBL1 archaeon SCGC-AAA261F19</name>
    <dbReference type="NCBI Taxonomy" id="1698275"/>
    <lineage>
        <taxon>Archaea</taxon>
        <taxon>Methanobacteriati</taxon>
        <taxon>Methanobacteriota</taxon>
        <taxon>candidate division MSBL1</taxon>
    </lineage>
</organism>
<dbReference type="EC" id="3.5.4.29" evidence="2 3"/>
<dbReference type="InterPro" id="IPR029787">
    <property type="entry name" value="Nucleotide_cyclase"/>
</dbReference>
<dbReference type="Gene3D" id="3.30.70.1230">
    <property type="entry name" value="Nucleotide cyclase"/>
    <property type="match status" value="1"/>
</dbReference>
<keyword evidence="5" id="KW-1185">Reference proteome</keyword>
<comment type="function">
    <text evidence="2 3">Catalyzes the formation of 2-amino-5-formylamino-6-ribofuranosylamino-4(3H)-pyrimidinone ribonucleotide monophosphate and inorganic phosphate from GTP. Also has an independent pyrophosphate phosphohydrolase activity.</text>
</comment>
<dbReference type="Pfam" id="PF05165">
    <property type="entry name" value="GCH_III"/>
    <property type="match status" value="1"/>
</dbReference>
<keyword evidence="2" id="KW-0342">GTP-binding</keyword>
<comment type="similarity">
    <text evidence="2 3">Belongs to the archaeal-type GTP cyclohydrolase family.</text>
</comment>
<dbReference type="PANTHER" id="PTHR42202">
    <property type="entry name" value="GTP CYCLOHYDROLASE III"/>
    <property type="match status" value="1"/>
</dbReference>
<sequence length="257" mass="27998">MQLTLVQLDNYGPWTVKPSPKPEPYIQSLQGRLFSDIEEEFSARGGLVFSTRFDNMLAVSNGISLEEHENIQEKIHEKYPVTFSMGVGVAEEPYEAQRVASDALRKAGGSRSPDRKGALVGKTLESADGNLVQIAHIDVNHSTSLTNNNPIYDTHHLIQRVHLALMSSLVPFGALVFYMGGDNFMAPSNGLNENNLSAVFEKIKRGLGAGLKAGVGIGVNAVESARLASQGLHDIRNGSSEKQIIFRYSDGKMKAEN</sequence>
<dbReference type="GO" id="GO:0043740">
    <property type="term" value="F:GTP cyclohydrolase IIa activity"/>
    <property type="evidence" value="ECO:0007669"/>
    <property type="project" value="UniProtKB-UniRule"/>
</dbReference>
<evidence type="ECO:0000256" key="3">
    <source>
        <dbReference type="PIRNR" id="PIRNR009265"/>
    </source>
</evidence>
<gene>
    <name evidence="2" type="primary">gch3</name>
    <name evidence="4" type="ORF">AKJ45_01375</name>
</gene>
<dbReference type="Proteomes" id="UP000070565">
    <property type="component" value="Unassembled WGS sequence"/>
</dbReference>
<dbReference type="GO" id="GO:0005525">
    <property type="term" value="F:GTP binding"/>
    <property type="evidence" value="ECO:0007669"/>
    <property type="project" value="UniProtKB-KW"/>
</dbReference>
<dbReference type="HAMAP" id="MF_00608">
    <property type="entry name" value="GTP_cyclohydro_3"/>
    <property type="match status" value="1"/>
</dbReference>
<evidence type="ECO:0000313" key="4">
    <source>
        <dbReference type="EMBL" id="KXB03513.1"/>
    </source>
</evidence>
<comment type="caution">
    <text evidence="4">The sequence shown here is derived from an EMBL/GenBank/DDBJ whole genome shotgun (WGS) entry which is preliminary data.</text>
</comment>
<keyword evidence="1 2" id="KW-0378">Hydrolase</keyword>
<dbReference type="PIRSF" id="PIRSF009265">
    <property type="entry name" value="GTP_cyclohydro_3"/>
    <property type="match status" value="1"/>
</dbReference>
<reference evidence="4 5" key="1">
    <citation type="journal article" date="2016" name="Sci. Rep.">
        <title>Metabolic traits of an uncultured archaeal lineage -MSBL1- from brine pools of the Red Sea.</title>
        <authorList>
            <person name="Mwirichia R."/>
            <person name="Alam I."/>
            <person name="Rashid M."/>
            <person name="Vinu M."/>
            <person name="Ba-Alawi W."/>
            <person name="Anthony Kamau A."/>
            <person name="Kamanda Ngugi D."/>
            <person name="Goker M."/>
            <person name="Klenk H.P."/>
            <person name="Bajic V."/>
            <person name="Stingl U."/>
        </authorList>
    </citation>
    <scope>NUCLEOTIDE SEQUENCE [LARGE SCALE GENOMIC DNA]</scope>
    <source>
        <strain evidence="4">SCGC-AAA261F19</strain>
    </source>
</reference>
<evidence type="ECO:0000256" key="2">
    <source>
        <dbReference type="HAMAP-Rule" id="MF_00608"/>
    </source>
</evidence>
<dbReference type="AlphaFoldDB" id="A0A133VAP5"/>
<dbReference type="InterPro" id="IPR043128">
    <property type="entry name" value="Rev_trsase/Diguanyl_cyclase"/>
</dbReference>
<dbReference type="InterPro" id="IPR007839">
    <property type="entry name" value="GTP_CycHdrlase_3"/>
</dbReference>
<dbReference type="PANTHER" id="PTHR42202:SF1">
    <property type="entry name" value="GTP CYCLOHYDROLASE III"/>
    <property type="match status" value="1"/>
</dbReference>
<evidence type="ECO:0000256" key="1">
    <source>
        <dbReference type="ARBA" id="ARBA00022801"/>
    </source>
</evidence>
<dbReference type="Gene3D" id="3.30.70.270">
    <property type="match status" value="1"/>
</dbReference>
<evidence type="ECO:0000313" key="5">
    <source>
        <dbReference type="Proteomes" id="UP000070565"/>
    </source>
</evidence>
<comment type="catalytic activity">
    <reaction evidence="2 3">
        <text>GTP + 3 H2O = 2-amino-5-formylamino-6-(5-phospho-D-ribosylamino)pyrimidin-4(3H)-one + 2 phosphate + 2 H(+)</text>
        <dbReference type="Rhea" id="RHEA:22468"/>
        <dbReference type="ChEBI" id="CHEBI:15377"/>
        <dbReference type="ChEBI" id="CHEBI:15378"/>
        <dbReference type="ChEBI" id="CHEBI:37565"/>
        <dbReference type="ChEBI" id="CHEBI:43474"/>
        <dbReference type="ChEBI" id="CHEBI:57258"/>
        <dbReference type="EC" id="3.5.4.29"/>
    </reaction>
</comment>
<accession>A0A133VAP5</accession>
<keyword evidence="2" id="KW-0547">Nucleotide-binding</keyword>
<dbReference type="PATRIC" id="fig|1698275.3.peg.82"/>
<name>A0A133VAP5_9EURY</name>
<proteinExistence type="inferred from homology"/>
<protein>
    <recommendedName>
        <fullName evidence="2 3">GTP cyclohydrolase III</fullName>
        <ecNumber evidence="2 3">3.5.4.29</ecNumber>
    </recommendedName>
</protein>